<evidence type="ECO:0000313" key="3">
    <source>
        <dbReference type="EMBL" id="KAJ9160114.1"/>
    </source>
</evidence>
<evidence type="ECO:0000259" key="2">
    <source>
        <dbReference type="Pfam" id="PF03107"/>
    </source>
</evidence>
<comment type="caution">
    <text evidence="3">The sequence shown here is derived from an EMBL/GenBank/DDBJ whole genome shotgun (WGS) entry which is preliminary data.</text>
</comment>
<keyword evidence="4" id="KW-1185">Reference proteome</keyword>
<dbReference type="Proteomes" id="UP001174677">
    <property type="component" value="Chromosome 14"/>
</dbReference>
<dbReference type="EMBL" id="JARPOI010000014">
    <property type="protein sequence ID" value="KAJ9160114.1"/>
    <property type="molecule type" value="Genomic_DNA"/>
</dbReference>
<reference evidence="3" key="1">
    <citation type="journal article" date="2023" name="Plant Biotechnol. J.">
        <title>Chromosome-level wild Hevea brasiliensis genome provides new tools for genomic-assisted breeding and valuable loci to elevate rubber yield.</title>
        <authorList>
            <person name="Cheng H."/>
            <person name="Song X."/>
            <person name="Hu Y."/>
            <person name="Wu T."/>
            <person name="Yang Q."/>
            <person name="An Z."/>
            <person name="Feng S."/>
            <person name="Deng Z."/>
            <person name="Wu W."/>
            <person name="Zeng X."/>
            <person name="Tu M."/>
            <person name="Wang X."/>
            <person name="Huang H."/>
        </authorList>
    </citation>
    <scope>NUCLEOTIDE SEQUENCE</scope>
    <source>
        <strain evidence="3">MT/VB/25A 57/8</strain>
    </source>
</reference>
<dbReference type="SUPFAM" id="SSF57889">
    <property type="entry name" value="Cysteine-rich domain"/>
    <property type="match status" value="1"/>
</dbReference>
<dbReference type="PANTHER" id="PTHR46477">
    <property type="entry name" value="CYSTEINE/HISTIDINE-RICH C1 DOMAIN FAMILY PROTEIN"/>
    <property type="match status" value="1"/>
</dbReference>
<keyword evidence="1" id="KW-0677">Repeat</keyword>
<dbReference type="Pfam" id="PF03107">
    <property type="entry name" value="C1_2"/>
    <property type="match status" value="1"/>
</dbReference>
<dbReference type="PANTHER" id="PTHR46477:SF15">
    <property type="entry name" value="CYSTEINE_HISTIDINE-RICH C1 DOMAIN PROTEIN"/>
    <property type="match status" value="1"/>
</dbReference>
<dbReference type="InterPro" id="IPR046349">
    <property type="entry name" value="C1-like_sf"/>
</dbReference>
<accession>A0ABQ9L5V9</accession>
<dbReference type="InterPro" id="IPR004146">
    <property type="entry name" value="DC1"/>
</dbReference>
<protein>
    <recommendedName>
        <fullName evidence="2">DC1 domain-containing protein</fullName>
    </recommendedName>
</protein>
<evidence type="ECO:0000313" key="4">
    <source>
        <dbReference type="Proteomes" id="UP001174677"/>
    </source>
</evidence>
<name>A0ABQ9L5V9_HEVBR</name>
<proteinExistence type="predicted"/>
<evidence type="ECO:0000256" key="1">
    <source>
        <dbReference type="ARBA" id="ARBA00022737"/>
    </source>
</evidence>
<sequence length="254" mass="28505">MSSVLERHHHSHPHQLKLKRPSAPYFCSGCEQIGFDICYQCETCNNFSIHDECAFPTAPTYHHFFKDCRFEFHEESPITPNKGRDCDVCGMDIKGYVYQCSCNKYDMHPHCTKLPETLTGEGVKLQLKKNASLNCQKCKFKVSSSKGPKGWCYVSTCGNYCLHVACVKQMVYEAWKNSYFNQQIDATDKNDLAVLPSTASPSTSTNIVEKRAKSSSGWKIAIAVLKLILSAIFGDPITGFTALIATFAQIIYPN</sequence>
<gene>
    <name evidence="3" type="ORF">P3X46_025545</name>
</gene>
<feature type="domain" description="DC1" evidence="2">
    <location>
        <begin position="10"/>
        <end position="54"/>
    </location>
</feature>
<organism evidence="3 4">
    <name type="scientific">Hevea brasiliensis</name>
    <name type="common">Para rubber tree</name>
    <name type="synonym">Siphonia brasiliensis</name>
    <dbReference type="NCBI Taxonomy" id="3981"/>
    <lineage>
        <taxon>Eukaryota</taxon>
        <taxon>Viridiplantae</taxon>
        <taxon>Streptophyta</taxon>
        <taxon>Embryophyta</taxon>
        <taxon>Tracheophyta</taxon>
        <taxon>Spermatophyta</taxon>
        <taxon>Magnoliopsida</taxon>
        <taxon>eudicotyledons</taxon>
        <taxon>Gunneridae</taxon>
        <taxon>Pentapetalae</taxon>
        <taxon>rosids</taxon>
        <taxon>fabids</taxon>
        <taxon>Malpighiales</taxon>
        <taxon>Euphorbiaceae</taxon>
        <taxon>Crotonoideae</taxon>
        <taxon>Micrandreae</taxon>
        <taxon>Hevea</taxon>
    </lineage>
</organism>